<protein>
    <submittedName>
        <fullName evidence="1">Uncharacterized protein</fullName>
    </submittedName>
</protein>
<dbReference type="HOGENOM" id="CLU_1253581_0_0_2"/>
<dbReference type="EMBL" id="CP003378">
    <property type="protein sequence ID" value="AFZ71041.1"/>
    <property type="molecule type" value="Genomic_DNA"/>
</dbReference>
<dbReference type="AlphaFoldDB" id="L0AAY5"/>
<dbReference type="Proteomes" id="UP000010469">
    <property type="component" value="Chromosome"/>
</dbReference>
<dbReference type="InParanoid" id="L0AAY5"/>
<keyword evidence="2" id="KW-1185">Reference proteome</keyword>
<dbReference type="eggNOG" id="arCOG04261">
    <property type="taxonomic scope" value="Archaea"/>
</dbReference>
<organism evidence="1 2">
    <name type="scientific">Caldisphaera lagunensis (strain DSM 15908 / JCM 11604 / ANMR 0165 / IC-154)</name>
    <dbReference type="NCBI Taxonomy" id="1056495"/>
    <lineage>
        <taxon>Archaea</taxon>
        <taxon>Thermoproteota</taxon>
        <taxon>Thermoprotei</taxon>
        <taxon>Acidilobales</taxon>
        <taxon>Caldisphaeraceae</taxon>
        <taxon>Caldisphaera</taxon>
    </lineage>
</organism>
<proteinExistence type="predicted"/>
<evidence type="ECO:0000313" key="1">
    <source>
        <dbReference type="EMBL" id="AFZ71041.1"/>
    </source>
</evidence>
<dbReference type="KEGG" id="clg:Calag_1332"/>
<evidence type="ECO:0000313" key="2">
    <source>
        <dbReference type="Proteomes" id="UP000010469"/>
    </source>
</evidence>
<name>L0AAY5_CALLD</name>
<sequence>MEGEGTNLKEFLAKYGERGYYVLKSLLDASKTYKKAKLGDFDLRDVKDFLIKYGLDYNPVPLLAKLEKEYEIIRTTYKSGSQHWWNIIDKQSLEDALYSYDGTSTNNEDPKLKLLKIQFYSLDPERILNILEKMSKRKKITEDEKKELRKIAFNDLPRIVEFLTKAKSEYEDELISEIDIAEKIIDIAEGLIIGSNKSSVKKNVFKEIEFENEG</sequence>
<accession>L0AAY5</accession>
<gene>
    <name evidence="1" type="ordered locus">Calag_1332</name>
</gene>
<dbReference type="RefSeq" id="WP_015232938.1">
    <property type="nucleotide sequence ID" value="NC_019791.1"/>
</dbReference>
<reference evidence="2" key="1">
    <citation type="submission" date="2012-03" db="EMBL/GenBank/DDBJ databases">
        <title>Complete genome of Caldisphaera lagunensis DSM 15908.</title>
        <authorList>
            <person name="Lucas S."/>
            <person name="Copeland A."/>
            <person name="Lapidus A."/>
            <person name="Glavina del Rio T."/>
            <person name="Dalin E."/>
            <person name="Tice H."/>
            <person name="Bruce D."/>
            <person name="Goodwin L."/>
            <person name="Pitluck S."/>
            <person name="Peters L."/>
            <person name="Mikhailova N."/>
            <person name="Teshima H."/>
            <person name="Kyrpides N."/>
            <person name="Mavromatis K."/>
            <person name="Ivanova N."/>
            <person name="Brettin T."/>
            <person name="Detter J.C."/>
            <person name="Han C."/>
            <person name="Larimer F."/>
            <person name="Land M."/>
            <person name="Hauser L."/>
            <person name="Markowitz V."/>
            <person name="Cheng J.-F."/>
            <person name="Hugenholtz P."/>
            <person name="Woyke T."/>
            <person name="Wu D."/>
            <person name="Spring S."/>
            <person name="Schroeder M."/>
            <person name="Brambilla E."/>
            <person name="Klenk H.-P."/>
            <person name="Eisen J.A."/>
        </authorList>
    </citation>
    <scope>NUCLEOTIDE SEQUENCE [LARGE SCALE GENOMIC DNA]</scope>
    <source>
        <strain evidence="2">DSM 15908 / JCM 11604 / IC-154</strain>
    </source>
</reference>
<dbReference type="OrthoDB" id="33752at2157"/>
<dbReference type="STRING" id="1056495.Calag_1332"/>
<dbReference type="GeneID" id="14212592"/>